<proteinExistence type="predicted"/>
<sequence length="438" mass="48045">METTARQFENLKKENDHNLWLKEQYATSCASPKTTLEQIFPAMNECQKTAPVINISPPYSDSLSACSFPENIPVQLTESLTSLGDLIPLGSKDESESSKGIVSATLSEQIKSKEEDNVIADSNCCTIINQDMTLLESKGQLCNSVEESESSDDSGSCPAENKPADSAVQMAHTPECSDCGDTPALSNNIIEFSDNEETVPVSSELMDFSDCEEIPAVTKNVIDFSESLKISSVSKQTVEISDKEESQQSETKQYVIRNDNLLLEQDAVAASTTDPDLLIPANVYPVSSSTGSEEQIFDLLVSDLDVEPVTPVPPAVSMKLKTPENQQSETKAQVLKDVIFPTKIKDMNLNLVFEDLMISTVLSVLLQETIINSKDRAENVGNSVKEISEETPILFLSKEQPFNVNRVEDKLPVVETPCKETISDTTTEHLQCRNLSLV</sequence>
<keyword evidence="3" id="KW-1185">Reference proteome</keyword>
<dbReference type="AlphaFoldDB" id="A0AAV7V7H3"/>
<reference evidence="2" key="1">
    <citation type="journal article" date="2022" name="bioRxiv">
        <title>Sequencing and chromosome-scale assembly of the giantPleurodeles waltlgenome.</title>
        <authorList>
            <person name="Brown T."/>
            <person name="Elewa A."/>
            <person name="Iarovenko S."/>
            <person name="Subramanian E."/>
            <person name="Araus A.J."/>
            <person name="Petzold A."/>
            <person name="Susuki M."/>
            <person name="Suzuki K.-i.T."/>
            <person name="Hayashi T."/>
            <person name="Toyoda A."/>
            <person name="Oliveira C."/>
            <person name="Osipova E."/>
            <person name="Leigh N.D."/>
            <person name="Simon A."/>
            <person name="Yun M.H."/>
        </authorList>
    </citation>
    <scope>NUCLEOTIDE SEQUENCE</scope>
    <source>
        <strain evidence="2">20211129_DDA</strain>
        <tissue evidence="2">Liver</tissue>
    </source>
</reference>
<organism evidence="2 3">
    <name type="scientific">Pleurodeles waltl</name>
    <name type="common">Iberian ribbed newt</name>
    <dbReference type="NCBI Taxonomy" id="8319"/>
    <lineage>
        <taxon>Eukaryota</taxon>
        <taxon>Metazoa</taxon>
        <taxon>Chordata</taxon>
        <taxon>Craniata</taxon>
        <taxon>Vertebrata</taxon>
        <taxon>Euteleostomi</taxon>
        <taxon>Amphibia</taxon>
        <taxon>Batrachia</taxon>
        <taxon>Caudata</taxon>
        <taxon>Salamandroidea</taxon>
        <taxon>Salamandridae</taxon>
        <taxon>Pleurodelinae</taxon>
        <taxon>Pleurodeles</taxon>
    </lineage>
</organism>
<evidence type="ECO:0000313" key="3">
    <source>
        <dbReference type="Proteomes" id="UP001066276"/>
    </source>
</evidence>
<accession>A0AAV7V7H3</accession>
<evidence type="ECO:0000313" key="2">
    <source>
        <dbReference type="EMBL" id="KAJ1197218.1"/>
    </source>
</evidence>
<evidence type="ECO:0000256" key="1">
    <source>
        <dbReference type="SAM" id="MobiDB-lite"/>
    </source>
</evidence>
<comment type="caution">
    <text evidence="2">The sequence shown here is derived from an EMBL/GenBank/DDBJ whole genome shotgun (WGS) entry which is preliminary data.</text>
</comment>
<name>A0AAV7V7H3_PLEWA</name>
<dbReference type="EMBL" id="JANPWB010000003">
    <property type="protein sequence ID" value="KAJ1197218.1"/>
    <property type="molecule type" value="Genomic_DNA"/>
</dbReference>
<gene>
    <name evidence="2" type="ORF">NDU88_001080</name>
</gene>
<feature type="region of interest" description="Disordered" evidence="1">
    <location>
        <begin position="144"/>
        <end position="179"/>
    </location>
</feature>
<protein>
    <submittedName>
        <fullName evidence="2">Uncharacterized protein</fullName>
    </submittedName>
</protein>
<dbReference type="Proteomes" id="UP001066276">
    <property type="component" value="Chromosome 2_1"/>
</dbReference>